<dbReference type="PROSITE" id="PS51433">
    <property type="entry name" value="PNT"/>
    <property type="match status" value="1"/>
</dbReference>
<dbReference type="PANTHER" id="PTHR11849">
    <property type="entry name" value="ETS"/>
    <property type="match status" value="1"/>
</dbReference>
<dbReference type="SUPFAM" id="SSF47769">
    <property type="entry name" value="SAM/Pointed domain"/>
    <property type="match status" value="1"/>
</dbReference>
<dbReference type="InterPro" id="IPR016311">
    <property type="entry name" value="Transform_prot_C-ets"/>
</dbReference>
<dbReference type="InterPro" id="IPR046328">
    <property type="entry name" value="ETS_fam"/>
</dbReference>
<evidence type="ECO:0000313" key="10">
    <source>
        <dbReference type="EMBL" id="GCB66503.1"/>
    </source>
</evidence>
<evidence type="ECO:0000256" key="3">
    <source>
        <dbReference type="ARBA" id="ARBA00023015"/>
    </source>
</evidence>
<accession>A0A401P068</accession>
<dbReference type="InterPro" id="IPR036388">
    <property type="entry name" value="WH-like_DNA-bd_sf"/>
</dbReference>
<dbReference type="AlphaFoldDB" id="A0A401P068"/>
<dbReference type="Gene3D" id="1.10.10.10">
    <property type="entry name" value="Winged helix-like DNA-binding domain superfamily/Winged helix DNA-binding domain"/>
    <property type="match status" value="1"/>
</dbReference>
<evidence type="ECO:0000259" key="9">
    <source>
        <dbReference type="PROSITE" id="PS51433"/>
    </source>
</evidence>
<dbReference type="Gene3D" id="1.10.150.50">
    <property type="entry name" value="Transcription Factor, Ets-1"/>
    <property type="match status" value="1"/>
</dbReference>
<evidence type="ECO:0000256" key="4">
    <source>
        <dbReference type="ARBA" id="ARBA00023125"/>
    </source>
</evidence>
<feature type="domain" description="ETS" evidence="8">
    <location>
        <begin position="434"/>
        <end position="514"/>
    </location>
</feature>
<sequence length="540" mass="61502">MGGTARMLSIGIQTRKRKTLHSSRAVLRWELLLHKREVDNRKNRVANSRVEIIRSAEGAMECTISGEVPVNMCDYLRDQEAPVALETPRVLKRQSAFDIYDSTGLDRLLSHLDEEQSVQEVPTGMSSFLYDVGTNEVPLLTPGSKAVMSQALKESFSGFVKERCRLSIPKDPHIWTEQHVNQWLHWAVNEFSLENVNFQKFYMTGQVLCDLGKERFLELAPDFIGDILWEHLEQLMKDCQEAPQLNYLGTSSLINANSLWGNNNSFELRSSQSQCGGQLADFTGSFLSELWQISSDLSNQDFLRLNQGLPILANSQSNNVEVGYYSMQPKQIKTNTLHIGIIDQVETRKQGSLESIDSFESTGPQLESWNSQSSLCDMQRVPSQDSCDDDWTQPLCPNKPNISFKDYMRKEPPEQGKPVIPAAVLAGFTGSGPIQLWQFLLELLTDKSCQAFISWTGDGWEFKLTDPDEVAQRWGKRKNKPKMNYEKLSRGLRYYYDKNIIHKTSGKRYVYRFVCDLHNLLGYTAEELHAMLGVQPDTED</sequence>
<dbReference type="SUPFAM" id="SSF46785">
    <property type="entry name" value="Winged helix' DNA-binding domain"/>
    <property type="match status" value="1"/>
</dbReference>
<evidence type="ECO:0000256" key="2">
    <source>
        <dbReference type="ARBA" id="ARBA00005562"/>
    </source>
</evidence>
<dbReference type="EMBL" id="BFAA01005674">
    <property type="protein sequence ID" value="GCB66503.1"/>
    <property type="molecule type" value="Genomic_DNA"/>
</dbReference>
<keyword evidence="6 7" id="KW-0539">Nucleus</keyword>
<dbReference type="InterPro" id="IPR045688">
    <property type="entry name" value="Ets1_N_flank"/>
</dbReference>
<evidence type="ECO:0000256" key="1">
    <source>
        <dbReference type="ARBA" id="ARBA00004123"/>
    </source>
</evidence>
<dbReference type="PROSITE" id="PS00346">
    <property type="entry name" value="ETS_DOMAIN_2"/>
    <property type="match status" value="1"/>
</dbReference>
<evidence type="ECO:0000256" key="5">
    <source>
        <dbReference type="ARBA" id="ARBA00023163"/>
    </source>
</evidence>
<name>A0A401P068_SCYTO</name>
<dbReference type="InterPro" id="IPR036390">
    <property type="entry name" value="WH_DNA-bd_sf"/>
</dbReference>
<dbReference type="PROSITE" id="PS00345">
    <property type="entry name" value="ETS_DOMAIN_1"/>
    <property type="match status" value="1"/>
</dbReference>
<dbReference type="GO" id="GO:0043565">
    <property type="term" value="F:sequence-specific DNA binding"/>
    <property type="evidence" value="ECO:0007669"/>
    <property type="project" value="InterPro"/>
</dbReference>
<dbReference type="Pfam" id="PF00178">
    <property type="entry name" value="Ets"/>
    <property type="match status" value="1"/>
</dbReference>
<dbReference type="Proteomes" id="UP000288216">
    <property type="component" value="Unassembled WGS sequence"/>
</dbReference>
<keyword evidence="4 7" id="KW-0238">DNA-binding</keyword>
<dbReference type="InterPro" id="IPR000418">
    <property type="entry name" value="Ets_dom"/>
</dbReference>
<dbReference type="OMA" id="DFGIRNM"/>
<comment type="similarity">
    <text evidence="2 7">Belongs to the ETS family.</text>
</comment>
<keyword evidence="5" id="KW-0804">Transcription</keyword>
<protein>
    <recommendedName>
        <fullName evidence="12">Protein C-ets-2</fullName>
    </recommendedName>
</protein>
<dbReference type="PROSITE" id="PS50061">
    <property type="entry name" value="ETS_DOMAIN_3"/>
    <property type="match status" value="1"/>
</dbReference>
<dbReference type="GO" id="GO:0000981">
    <property type="term" value="F:DNA-binding transcription factor activity, RNA polymerase II-specific"/>
    <property type="evidence" value="ECO:0007669"/>
    <property type="project" value="TreeGrafter"/>
</dbReference>
<evidence type="ECO:0000256" key="6">
    <source>
        <dbReference type="ARBA" id="ARBA00023242"/>
    </source>
</evidence>
<evidence type="ECO:0000256" key="7">
    <source>
        <dbReference type="RuleBase" id="RU004019"/>
    </source>
</evidence>
<dbReference type="STRING" id="75743.A0A401P068"/>
<dbReference type="Pfam" id="PF02198">
    <property type="entry name" value="SAM_PNT"/>
    <property type="match status" value="1"/>
</dbReference>
<dbReference type="FunFam" id="1.10.150.50:FF:000014">
    <property type="entry name" value="Protein c-ets-1 isoform 1"/>
    <property type="match status" value="1"/>
</dbReference>
<gene>
    <name evidence="10" type="ORF">scyTo_0012019</name>
</gene>
<dbReference type="OrthoDB" id="10067219at2759"/>
<comment type="caution">
    <text evidence="10">The sequence shown here is derived from an EMBL/GenBank/DDBJ whole genome shotgun (WGS) entry which is preliminary data.</text>
</comment>
<dbReference type="SMART" id="SM00251">
    <property type="entry name" value="SAM_PNT"/>
    <property type="match status" value="1"/>
</dbReference>
<dbReference type="InterPro" id="IPR003118">
    <property type="entry name" value="Pointed_dom"/>
</dbReference>
<comment type="subcellular location">
    <subcellularLocation>
        <location evidence="1 7">Nucleus</location>
    </subcellularLocation>
</comment>
<feature type="domain" description="PNT" evidence="9">
    <location>
        <begin position="154"/>
        <end position="239"/>
    </location>
</feature>
<organism evidence="10 11">
    <name type="scientific">Scyliorhinus torazame</name>
    <name type="common">Cloudy catshark</name>
    <name type="synonym">Catulus torazame</name>
    <dbReference type="NCBI Taxonomy" id="75743"/>
    <lineage>
        <taxon>Eukaryota</taxon>
        <taxon>Metazoa</taxon>
        <taxon>Chordata</taxon>
        <taxon>Craniata</taxon>
        <taxon>Vertebrata</taxon>
        <taxon>Chondrichthyes</taxon>
        <taxon>Elasmobranchii</taxon>
        <taxon>Galeomorphii</taxon>
        <taxon>Galeoidea</taxon>
        <taxon>Carcharhiniformes</taxon>
        <taxon>Scyliorhinidae</taxon>
        <taxon>Scyliorhinus</taxon>
    </lineage>
</organism>
<dbReference type="InterPro" id="IPR013761">
    <property type="entry name" value="SAM/pointed_sf"/>
</dbReference>
<dbReference type="GO" id="GO:0005634">
    <property type="term" value="C:nucleus"/>
    <property type="evidence" value="ECO:0007669"/>
    <property type="project" value="UniProtKB-SubCell"/>
</dbReference>
<evidence type="ECO:0000259" key="8">
    <source>
        <dbReference type="PROSITE" id="PS50061"/>
    </source>
</evidence>
<dbReference type="PANTHER" id="PTHR11849:SF289">
    <property type="entry name" value="ETS-LIKE PROTEIN POINTED"/>
    <property type="match status" value="1"/>
</dbReference>
<dbReference type="Pfam" id="PF19525">
    <property type="entry name" value="Ets1_N_flank"/>
    <property type="match status" value="1"/>
</dbReference>
<evidence type="ECO:0000313" key="11">
    <source>
        <dbReference type="Proteomes" id="UP000288216"/>
    </source>
</evidence>
<keyword evidence="3" id="KW-0805">Transcription regulation</keyword>
<proteinExistence type="inferred from homology"/>
<dbReference type="FunFam" id="1.10.10.10:FF:000097">
    <property type="entry name" value="Protein c-ets-1 isoform 1"/>
    <property type="match status" value="1"/>
</dbReference>
<dbReference type="PIRSF" id="PIRSF001698">
    <property type="entry name" value="Transforming_factor_C-ets"/>
    <property type="match status" value="1"/>
</dbReference>
<evidence type="ECO:0008006" key="12">
    <source>
        <dbReference type="Google" id="ProtNLM"/>
    </source>
</evidence>
<dbReference type="SMART" id="SM00413">
    <property type="entry name" value="ETS"/>
    <property type="match status" value="1"/>
</dbReference>
<reference evidence="10 11" key="1">
    <citation type="journal article" date="2018" name="Nat. Ecol. Evol.">
        <title>Shark genomes provide insights into elasmobranch evolution and the origin of vertebrates.</title>
        <authorList>
            <person name="Hara Y"/>
            <person name="Yamaguchi K"/>
            <person name="Onimaru K"/>
            <person name="Kadota M"/>
            <person name="Koyanagi M"/>
            <person name="Keeley SD"/>
            <person name="Tatsumi K"/>
            <person name="Tanaka K"/>
            <person name="Motone F"/>
            <person name="Kageyama Y"/>
            <person name="Nozu R"/>
            <person name="Adachi N"/>
            <person name="Nishimura O"/>
            <person name="Nakagawa R"/>
            <person name="Tanegashima C"/>
            <person name="Kiyatake I"/>
            <person name="Matsumoto R"/>
            <person name="Murakumo K"/>
            <person name="Nishida K"/>
            <person name="Terakita A"/>
            <person name="Kuratani S"/>
            <person name="Sato K"/>
            <person name="Hyodo S Kuraku.S."/>
        </authorList>
    </citation>
    <scope>NUCLEOTIDE SEQUENCE [LARGE SCALE GENOMIC DNA]</scope>
</reference>
<keyword evidence="11" id="KW-1185">Reference proteome</keyword>
<dbReference type="PRINTS" id="PR00454">
    <property type="entry name" value="ETSDOMAIN"/>
</dbReference>
<dbReference type="GO" id="GO:0030154">
    <property type="term" value="P:cell differentiation"/>
    <property type="evidence" value="ECO:0007669"/>
    <property type="project" value="TreeGrafter"/>
</dbReference>